<accession>A0ABR0MFP3</accession>
<proteinExistence type="predicted"/>
<protein>
    <submittedName>
        <fullName evidence="2">Uncharacterized protein</fullName>
    </submittedName>
</protein>
<organism evidence="2 3">
    <name type="scientific">Gossypium arboreum</name>
    <name type="common">Tree cotton</name>
    <name type="synonym">Gossypium nanking</name>
    <dbReference type="NCBI Taxonomy" id="29729"/>
    <lineage>
        <taxon>Eukaryota</taxon>
        <taxon>Viridiplantae</taxon>
        <taxon>Streptophyta</taxon>
        <taxon>Embryophyta</taxon>
        <taxon>Tracheophyta</taxon>
        <taxon>Spermatophyta</taxon>
        <taxon>Magnoliopsida</taxon>
        <taxon>eudicotyledons</taxon>
        <taxon>Gunneridae</taxon>
        <taxon>Pentapetalae</taxon>
        <taxon>rosids</taxon>
        <taxon>malvids</taxon>
        <taxon>Malvales</taxon>
        <taxon>Malvaceae</taxon>
        <taxon>Malvoideae</taxon>
        <taxon>Gossypium</taxon>
    </lineage>
</organism>
<keyword evidence="1" id="KW-0732">Signal</keyword>
<dbReference type="EMBL" id="JARKNE010000013">
    <property type="protein sequence ID" value="KAK5771918.1"/>
    <property type="molecule type" value="Genomic_DNA"/>
</dbReference>
<feature type="signal peptide" evidence="1">
    <location>
        <begin position="1"/>
        <end position="21"/>
    </location>
</feature>
<gene>
    <name evidence="2" type="ORF">PVK06_048174</name>
</gene>
<evidence type="ECO:0000313" key="3">
    <source>
        <dbReference type="Proteomes" id="UP001358586"/>
    </source>
</evidence>
<feature type="chain" id="PRO_5047010282" evidence="1">
    <location>
        <begin position="22"/>
        <end position="95"/>
    </location>
</feature>
<dbReference type="Proteomes" id="UP001358586">
    <property type="component" value="Chromosome 13"/>
</dbReference>
<name>A0ABR0MFP3_GOSAR</name>
<comment type="caution">
    <text evidence="2">The sequence shown here is derived from an EMBL/GenBank/DDBJ whole genome shotgun (WGS) entry which is preliminary data.</text>
</comment>
<reference evidence="2 3" key="1">
    <citation type="submission" date="2023-03" db="EMBL/GenBank/DDBJ databases">
        <title>WGS of Gossypium arboreum.</title>
        <authorList>
            <person name="Yu D."/>
        </authorList>
    </citation>
    <scope>NUCLEOTIDE SEQUENCE [LARGE SCALE GENOMIC DNA]</scope>
    <source>
        <tissue evidence="2">Leaf</tissue>
    </source>
</reference>
<evidence type="ECO:0000313" key="2">
    <source>
        <dbReference type="EMBL" id="KAK5771918.1"/>
    </source>
</evidence>
<sequence>MVCCSHVKLATMALLITGTQARPKKVTKDELGNFLPVVEGSGIGSRKEQTENVLNKLISKHSHEILNVDKIEIVVGKAKKLGAINAVVTPKKAVD</sequence>
<evidence type="ECO:0000256" key="1">
    <source>
        <dbReference type="SAM" id="SignalP"/>
    </source>
</evidence>
<keyword evidence="3" id="KW-1185">Reference proteome</keyword>